<name>A0A0H1BF59_9EURO</name>
<evidence type="ECO:0000313" key="3">
    <source>
        <dbReference type="Proteomes" id="UP000053573"/>
    </source>
</evidence>
<accession>A0A0H1BF59</accession>
<sequence>MTRRAYIMIQNTYRSFPGWQTRSMPPSSKRKKDERDRNRKIVVLFIENQARGTC</sequence>
<organism evidence="2 3">
    <name type="scientific">Blastomyces silverae</name>
    <dbReference type="NCBI Taxonomy" id="2060906"/>
    <lineage>
        <taxon>Eukaryota</taxon>
        <taxon>Fungi</taxon>
        <taxon>Dikarya</taxon>
        <taxon>Ascomycota</taxon>
        <taxon>Pezizomycotina</taxon>
        <taxon>Eurotiomycetes</taxon>
        <taxon>Eurotiomycetidae</taxon>
        <taxon>Onygenales</taxon>
        <taxon>Ajellomycetaceae</taxon>
        <taxon>Blastomyces</taxon>
    </lineage>
</organism>
<proteinExistence type="predicted"/>
<feature type="compositionally biased region" description="Polar residues" evidence="1">
    <location>
        <begin position="17"/>
        <end position="26"/>
    </location>
</feature>
<keyword evidence="3" id="KW-1185">Reference proteome</keyword>
<reference evidence="3" key="1">
    <citation type="journal article" date="2015" name="PLoS Genet.">
        <title>The dynamic genome and transcriptome of the human fungal pathogen Blastomyces and close relative Emmonsia.</title>
        <authorList>
            <person name="Munoz J.F."/>
            <person name="Gauthier G.M."/>
            <person name="Desjardins C.A."/>
            <person name="Gallo J.E."/>
            <person name="Holder J."/>
            <person name="Sullivan T.D."/>
            <person name="Marty A.J."/>
            <person name="Carmen J.C."/>
            <person name="Chen Z."/>
            <person name="Ding L."/>
            <person name="Gujja S."/>
            <person name="Magrini V."/>
            <person name="Misas E."/>
            <person name="Mitreva M."/>
            <person name="Priest M."/>
            <person name="Saif S."/>
            <person name="Whiston E.A."/>
            <person name="Young S."/>
            <person name="Zeng Q."/>
            <person name="Goldman W.E."/>
            <person name="Mardis E.R."/>
            <person name="Taylor J.W."/>
            <person name="McEwen J.G."/>
            <person name="Clay O.K."/>
            <person name="Klein B.S."/>
            <person name="Cuomo C.A."/>
        </authorList>
    </citation>
    <scope>NUCLEOTIDE SEQUENCE [LARGE SCALE GENOMIC DNA]</scope>
    <source>
        <strain evidence="3">UAMH 139</strain>
    </source>
</reference>
<dbReference type="Proteomes" id="UP000053573">
    <property type="component" value="Unassembled WGS sequence"/>
</dbReference>
<dbReference type="AlphaFoldDB" id="A0A0H1BF59"/>
<protein>
    <submittedName>
        <fullName evidence="2">Uncharacterized protein</fullName>
    </submittedName>
</protein>
<evidence type="ECO:0000313" key="2">
    <source>
        <dbReference type="EMBL" id="KLJ09768.1"/>
    </source>
</evidence>
<feature type="region of interest" description="Disordered" evidence="1">
    <location>
        <begin position="17"/>
        <end position="37"/>
    </location>
</feature>
<gene>
    <name evidence="2" type="ORF">EMPG_14801</name>
</gene>
<dbReference type="EMBL" id="LDEV01002264">
    <property type="protein sequence ID" value="KLJ09768.1"/>
    <property type="molecule type" value="Genomic_DNA"/>
</dbReference>
<comment type="caution">
    <text evidence="2">The sequence shown here is derived from an EMBL/GenBank/DDBJ whole genome shotgun (WGS) entry which is preliminary data.</text>
</comment>
<evidence type="ECO:0000256" key="1">
    <source>
        <dbReference type="SAM" id="MobiDB-lite"/>
    </source>
</evidence>